<dbReference type="RefSeq" id="WP_118219061.1">
    <property type="nucleotide sequence ID" value="NZ_JAASHA010000013.1"/>
</dbReference>
<feature type="chain" id="PRO_5019346337" description="Alpha/beta hydrolase" evidence="1">
    <location>
        <begin position="22"/>
        <end position="297"/>
    </location>
</feature>
<reference evidence="2 3" key="1">
    <citation type="submission" date="2018-08" db="EMBL/GenBank/DDBJ databases">
        <title>A genome reference for cultivated species of the human gut microbiota.</title>
        <authorList>
            <person name="Zou Y."/>
            <person name="Xue W."/>
            <person name="Luo G."/>
        </authorList>
    </citation>
    <scope>NUCLEOTIDE SEQUENCE [LARGE SCALE GENOMIC DNA]</scope>
    <source>
        <strain evidence="2 3">AF38-2</strain>
    </source>
</reference>
<comment type="caution">
    <text evidence="2">The sequence shown here is derived from an EMBL/GenBank/DDBJ whole genome shotgun (WGS) entry which is preliminary data.</text>
</comment>
<accession>A0A415KPD6</accession>
<gene>
    <name evidence="2" type="ORF">DW027_10165</name>
</gene>
<keyword evidence="1" id="KW-0732">Signal</keyword>
<sequence length="297" mass="33057">MMRVANLLILLIAVLMTSCFKDDESESLGETSKFLPGDGIVTYSGYAPLADRPVRIHFHIPANGDMKKMPVLFVFPGLERNAADYLNAWRTEASNRNVMVFVFEFPTETYSTAQYIEGGMFQGNTLLDRSEWTFSLIESVFDTVRKDTGSSRTKYDMWGHSAGAQFVHRYVTFMPDTRVDRAVSANAGWYTLPDVDVAYPYGLKNTDVATSSQVASLLARKLIVHLGTADTDRNGLNTSTGAEAQGANRYQRGKYYFSEAKRISAKGGYSLNWDKYEVTGVAHEYAKMAAAGAKILY</sequence>
<proteinExistence type="predicted"/>
<protein>
    <recommendedName>
        <fullName evidence="4">Alpha/beta hydrolase</fullName>
    </recommendedName>
</protein>
<feature type="signal peptide" evidence="1">
    <location>
        <begin position="1"/>
        <end position="21"/>
    </location>
</feature>
<dbReference type="Proteomes" id="UP000284495">
    <property type="component" value="Unassembled WGS sequence"/>
</dbReference>
<evidence type="ECO:0000313" key="3">
    <source>
        <dbReference type="Proteomes" id="UP000284495"/>
    </source>
</evidence>
<dbReference type="PANTHER" id="PTHR35560:SF3">
    <property type="entry name" value="PEPTIDASE S9 PROLYL OLIGOPEPTIDASE CATALYTIC DOMAIN-CONTAINING PROTEIN"/>
    <property type="match status" value="1"/>
</dbReference>
<dbReference type="EMBL" id="QROO01000011">
    <property type="protein sequence ID" value="RHL38087.1"/>
    <property type="molecule type" value="Genomic_DNA"/>
</dbReference>
<evidence type="ECO:0000256" key="1">
    <source>
        <dbReference type="SAM" id="SignalP"/>
    </source>
</evidence>
<name>A0A415KPD6_9BACE</name>
<dbReference type="PANTHER" id="PTHR35560">
    <property type="entry name" value="BLL0132 PROTEIN"/>
    <property type="match status" value="1"/>
</dbReference>
<dbReference type="Gene3D" id="3.40.50.1820">
    <property type="entry name" value="alpha/beta hydrolase"/>
    <property type="match status" value="1"/>
</dbReference>
<evidence type="ECO:0008006" key="4">
    <source>
        <dbReference type="Google" id="ProtNLM"/>
    </source>
</evidence>
<dbReference type="PROSITE" id="PS51257">
    <property type="entry name" value="PROKAR_LIPOPROTEIN"/>
    <property type="match status" value="1"/>
</dbReference>
<organism evidence="2 3">
    <name type="scientific">Bacteroides xylanisolvens</name>
    <dbReference type="NCBI Taxonomy" id="371601"/>
    <lineage>
        <taxon>Bacteria</taxon>
        <taxon>Pseudomonadati</taxon>
        <taxon>Bacteroidota</taxon>
        <taxon>Bacteroidia</taxon>
        <taxon>Bacteroidales</taxon>
        <taxon>Bacteroidaceae</taxon>
        <taxon>Bacteroides</taxon>
    </lineage>
</organism>
<dbReference type="InterPro" id="IPR029058">
    <property type="entry name" value="AB_hydrolase_fold"/>
</dbReference>
<dbReference type="AlphaFoldDB" id="A0A415KPD6"/>
<dbReference type="SUPFAM" id="SSF53474">
    <property type="entry name" value="alpha/beta-Hydrolases"/>
    <property type="match status" value="1"/>
</dbReference>
<evidence type="ECO:0000313" key="2">
    <source>
        <dbReference type="EMBL" id="RHL38087.1"/>
    </source>
</evidence>